<accession>A0A1K2HVY3</accession>
<dbReference type="GO" id="GO:0046872">
    <property type="term" value="F:metal ion binding"/>
    <property type="evidence" value="ECO:0007669"/>
    <property type="project" value="UniProtKB-KW"/>
</dbReference>
<feature type="domain" description="Cupin type-2" evidence="2">
    <location>
        <begin position="43"/>
        <end position="114"/>
    </location>
</feature>
<gene>
    <name evidence="3" type="ORF">SAMN02983003_1218</name>
</gene>
<dbReference type="EMBL" id="FPKU01000001">
    <property type="protein sequence ID" value="SFZ82685.1"/>
    <property type="molecule type" value="Genomic_DNA"/>
</dbReference>
<dbReference type="OrthoDB" id="116921at2"/>
<proteinExistence type="predicted"/>
<dbReference type="RefSeq" id="WP_072339889.1">
    <property type="nucleotide sequence ID" value="NZ_FPKU01000001.1"/>
</dbReference>
<evidence type="ECO:0000256" key="1">
    <source>
        <dbReference type="ARBA" id="ARBA00022723"/>
    </source>
</evidence>
<dbReference type="AlphaFoldDB" id="A0A1K2HVY3"/>
<dbReference type="PANTHER" id="PTHR35848:SF6">
    <property type="entry name" value="CUPIN TYPE-2 DOMAIN-CONTAINING PROTEIN"/>
    <property type="match status" value="1"/>
</dbReference>
<dbReference type="InterPro" id="IPR011051">
    <property type="entry name" value="RmlC_Cupin_sf"/>
</dbReference>
<dbReference type="SUPFAM" id="SSF51182">
    <property type="entry name" value="RmlC-like cupins"/>
    <property type="match status" value="1"/>
</dbReference>
<evidence type="ECO:0000259" key="2">
    <source>
        <dbReference type="Pfam" id="PF07883"/>
    </source>
</evidence>
<keyword evidence="1" id="KW-0479">Metal-binding</keyword>
<reference evidence="3 4" key="1">
    <citation type="submission" date="2016-11" db="EMBL/GenBank/DDBJ databases">
        <authorList>
            <person name="Jaros S."/>
            <person name="Januszkiewicz K."/>
            <person name="Wedrychowicz H."/>
        </authorList>
    </citation>
    <scope>NUCLEOTIDE SEQUENCE [LARGE SCALE GENOMIC DNA]</scope>
    <source>
        <strain evidence="3 4">ATCC 23634</strain>
    </source>
</reference>
<dbReference type="InterPro" id="IPR013096">
    <property type="entry name" value="Cupin_2"/>
</dbReference>
<dbReference type="PANTHER" id="PTHR35848">
    <property type="entry name" value="OXALATE-BINDING PROTEIN"/>
    <property type="match status" value="1"/>
</dbReference>
<dbReference type="STRING" id="665118.SAMN02983003_1218"/>
<dbReference type="InterPro" id="IPR051610">
    <property type="entry name" value="GPI/OXD"/>
</dbReference>
<evidence type="ECO:0000313" key="3">
    <source>
        <dbReference type="EMBL" id="SFZ82685.1"/>
    </source>
</evidence>
<dbReference type="Proteomes" id="UP000183447">
    <property type="component" value="Unassembled WGS sequence"/>
</dbReference>
<keyword evidence="4" id="KW-1185">Reference proteome</keyword>
<organism evidence="3 4">
    <name type="scientific">Devosia enhydra</name>
    <dbReference type="NCBI Taxonomy" id="665118"/>
    <lineage>
        <taxon>Bacteria</taxon>
        <taxon>Pseudomonadati</taxon>
        <taxon>Pseudomonadota</taxon>
        <taxon>Alphaproteobacteria</taxon>
        <taxon>Hyphomicrobiales</taxon>
        <taxon>Devosiaceae</taxon>
        <taxon>Devosia</taxon>
    </lineage>
</organism>
<dbReference type="InterPro" id="IPR014710">
    <property type="entry name" value="RmlC-like_jellyroll"/>
</dbReference>
<evidence type="ECO:0000313" key="4">
    <source>
        <dbReference type="Proteomes" id="UP000183447"/>
    </source>
</evidence>
<dbReference type="CDD" id="cd02224">
    <property type="entry name" value="cupin_SPO2919-like"/>
    <property type="match status" value="1"/>
</dbReference>
<protein>
    <submittedName>
        <fullName evidence="3">Uncharacterized conserved protein, cupin superfamily</fullName>
    </submittedName>
</protein>
<dbReference type="Pfam" id="PF07883">
    <property type="entry name" value="Cupin_2"/>
    <property type="match status" value="1"/>
</dbReference>
<dbReference type="Gene3D" id="2.60.120.10">
    <property type="entry name" value="Jelly Rolls"/>
    <property type="match status" value="1"/>
</dbReference>
<sequence>MTKPVINIADLSMRAVGKGRRFAGSAGRIGGLVGMEQLGAQYLVVPPGKAAYPRHSHRTNEEMFIILEGAGEYQLGDDIWPVQAGDVIAAPAGGVETAHQLRNTSGADLRYLAISTRNDPDIMDYPDSGKFAVSAGVPRGGSMQAAAFFYIGRKDSAVDYWDGEDTGEDT</sequence>
<name>A0A1K2HVY3_9HYPH</name>